<dbReference type="RefSeq" id="XP_009552857.1">
    <property type="nucleotide sequence ID" value="XM_009554562.1"/>
</dbReference>
<reference evidence="3 4" key="1">
    <citation type="journal article" date="2012" name="New Phytol.">
        <title>Insight into trade-off between wood decay and parasitism from the genome of a fungal forest pathogen.</title>
        <authorList>
            <person name="Olson A."/>
            <person name="Aerts A."/>
            <person name="Asiegbu F."/>
            <person name="Belbahri L."/>
            <person name="Bouzid O."/>
            <person name="Broberg A."/>
            <person name="Canback B."/>
            <person name="Coutinho P.M."/>
            <person name="Cullen D."/>
            <person name="Dalman K."/>
            <person name="Deflorio G."/>
            <person name="van Diepen L.T."/>
            <person name="Dunand C."/>
            <person name="Duplessis S."/>
            <person name="Durling M."/>
            <person name="Gonthier P."/>
            <person name="Grimwood J."/>
            <person name="Fossdal C.G."/>
            <person name="Hansson D."/>
            <person name="Henrissat B."/>
            <person name="Hietala A."/>
            <person name="Himmelstrand K."/>
            <person name="Hoffmeister D."/>
            <person name="Hogberg N."/>
            <person name="James T.Y."/>
            <person name="Karlsson M."/>
            <person name="Kohler A."/>
            <person name="Kues U."/>
            <person name="Lee Y.H."/>
            <person name="Lin Y.C."/>
            <person name="Lind M."/>
            <person name="Lindquist E."/>
            <person name="Lombard V."/>
            <person name="Lucas S."/>
            <person name="Lunden K."/>
            <person name="Morin E."/>
            <person name="Murat C."/>
            <person name="Park J."/>
            <person name="Raffaello T."/>
            <person name="Rouze P."/>
            <person name="Salamov A."/>
            <person name="Schmutz J."/>
            <person name="Solheim H."/>
            <person name="Stahlberg J."/>
            <person name="Velez H."/>
            <person name="de Vries R.P."/>
            <person name="Wiebenga A."/>
            <person name="Woodward S."/>
            <person name="Yakovlev I."/>
            <person name="Garbelotto M."/>
            <person name="Martin F."/>
            <person name="Grigoriev I.V."/>
            <person name="Stenlid J."/>
        </authorList>
    </citation>
    <scope>NUCLEOTIDE SEQUENCE [LARGE SCALE GENOMIC DNA]</scope>
    <source>
        <strain evidence="3 4">TC 32-1</strain>
    </source>
</reference>
<dbReference type="OrthoDB" id="2310150at2759"/>
<dbReference type="InterPro" id="IPR036812">
    <property type="entry name" value="NAD(P)_OxRdtase_dom_sf"/>
</dbReference>
<dbReference type="InterPro" id="IPR050523">
    <property type="entry name" value="AKR_Detox_Biosynth"/>
</dbReference>
<dbReference type="PANTHER" id="PTHR43364">
    <property type="entry name" value="NADH-SPECIFIC METHYLGLYOXAL REDUCTASE-RELATED"/>
    <property type="match status" value="1"/>
</dbReference>
<feature type="domain" description="NADP-dependent oxidoreductase" evidence="2">
    <location>
        <begin position="7"/>
        <end position="320"/>
    </location>
</feature>
<dbReference type="KEGG" id="hir:HETIRDRAFT_120225"/>
<evidence type="ECO:0000313" key="4">
    <source>
        <dbReference type="Proteomes" id="UP000030671"/>
    </source>
</evidence>
<keyword evidence="4" id="KW-1185">Reference proteome</keyword>
<sequence>MSTRLPIIYGAGLFGARGTNANINDLAQAQRLLDVCIQYGVQGIDTSRIYGIGTSEEVVTFSRSAISIRSSFNVHCGSTSQNLILKELGIFPRKPGDHAPERLKELVHESIKALNGIKIRVLYLHAPDRSVPYEDTVKALDELHKEGLFEHFGLSNYLSFEVAEIATICRLKGYVMPTVYQGVYNYLDRTAEPEFAFRAPSNFSLASASMASALLLIALSRWNKDGSHWDTKTGGISHYYSFRYGHAIPALREIKALADQLGLTLNEVAARWLMHHSRMLESDWGIIYGGSKTDQLEATLIDSSKGPLPMEIVAALDEAWLRVMHKVPLYTQITPS</sequence>
<evidence type="ECO:0000259" key="2">
    <source>
        <dbReference type="Pfam" id="PF00248"/>
    </source>
</evidence>
<dbReference type="PANTHER" id="PTHR43364:SF4">
    <property type="entry name" value="NAD(P)-LINKED OXIDOREDUCTASE SUPERFAMILY PROTEIN"/>
    <property type="match status" value="1"/>
</dbReference>
<dbReference type="EMBL" id="KI925466">
    <property type="protein sequence ID" value="ETW75439.1"/>
    <property type="molecule type" value="Genomic_DNA"/>
</dbReference>
<accession>W4JPP4</accession>
<dbReference type="SUPFAM" id="SSF51430">
    <property type="entry name" value="NAD(P)-linked oxidoreductase"/>
    <property type="match status" value="1"/>
</dbReference>
<dbReference type="eggNOG" id="ENOG502QU2T">
    <property type="taxonomic scope" value="Eukaryota"/>
</dbReference>
<organism evidence="3 4">
    <name type="scientific">Heterobasidion irregulare (strain TC 32-1)</name>
    <dbReference type="NCBI Taxonomy" id="747525"/>
    <lineage>
        <taxon>Eukaryota</taxon>
        <taxon>Fungi</taxon>
        <taxon>Dikarya</taxon>
        <taxon>Basidiomycota</taxon>
        <taxon>Agaricomycotina</taxon>
        <taxon>Agaricomycetes</taxon>
        <taxon>Russulales</taxon>
        <taxon>Bondarzewiaceae</taxon>
        <taxon>Heterobasidion</taxon>
        <taxon>Heterobasidion annosum species complex</taxon>
    </lineage>
</organism>
<protein>
    <recommendedName>
        <fullName evidence="2">NADP-dependent oxidoreductase domain-containing protein</fullName>
    </recommendedName>
</protein>
<keyword evidence="1" id="KW-0560">Oxidoreductase</keyword>
<evidence type="ECO:0000256" key="1">
    <source>
        <dbReference type="ARBA" id="ARBA00023002"/>
    </source>
</evidence>
<gene>
    <name evidence="3" type="ORF">HETIRDRAFT_120225</name>
</gene>
<dbReference type="InParanoid" id="W4JPP4"/>
<dbReference type="GO" id="GO:0016491">
    <property type="term" value="F:oxidoreductase activity"/>
    <property type="evidence" value="ECO:0007669"/>
    <property type="project" value="UniProtKB-KW"/>
</dbReference>
<dbReference type="Proteomes" id="UP000030671">
    <property type="component" value="Unassembled WGS sequence"/>
</dbReference>
<proteinExistence type="predicted"/>
<dbReference type="GeneID" id="20666682"/>
<dbReference type="AlphaFoldDB" id="W4JPP4"/>
<dbReference type="Gene3D" id="3.20.20.100">
    <property type="entry name" value="NADP-dependent oxidoreductase domain"/>
    <property type="match status" value="1"/>
</dbReference>
<evidence type="ECO:0000313" key="3">
    <source>
        <dbReference type="EMBL" id="ETW75439.1"/>
    </source>
</evidence>
<dbReference type="HOGENOM" id="CLU_023205_1_1_1"/>
<name>W4JPP4_HETIT</name>
<dbReference type="InterPro" id="IPR023210">
    <property type="entry name" value="NADP_OxRdtase_dom"/>
</dbReference>
<dbReference type="Pfam" id="PF00248">
    <property type="entry name" value="Aldo_ket_red"/>
    <property type="match status" value="1"/>
</dbReference>